<evidence type="ECO:0000256" key="3">
    <source>
        <dbReference type="ARBA" id="ARBA00022692"/>
    </source>
</evidence>
<feature type="transmembrane region" description="Helical" evidence="6">
    <location>
        <begin position="261"/>
        <end position="285"/>
    </location>
</feature>
<dbReference type="EMBL" id="CAKMMF010000014">
    <property type="protein sequence ID" value="CAH1207927.1"/>
    <property type="molecule type" value="Genomic_DNA"/>
</dbReference>
<evidence type="ECO:0000256" key="1">
    <source>
        <dbReference type="ARBA" id="ARBA00004651"/>
    </source>
</evidence>
<evidence type="ECO:0000256" key="4">
    <source>
        <dbReference type="ARBA" id="ARBA00022989"/>
    </source>
</evidence>
<evidence type="ECO:0000256" key="2">
    <source>
        <dbReference type="ARBA" id="ARBA00022475"/>
    </source>
</evidence>
<proteinExistence type="predicted"/>
<evidence type="ECO:0000313" key="8">
    <source>
        <dbReference type="EMBL" id="CAH1207927.1"/>
    </source>
</evidence>
<feature type="domain" description="ABC-2 type transporter transmembrane" evidence="7">
    <location>
        <begin position="20"/>
        <end position="416"/>
    </location>
</feature>
<evidence type="ECO:0000313" key="9">
    <source>
        <dbReference type="Proteomes" id="UP000838686"/>
    </source>
</evidence>
<feature type="transmembrane region" description="Helical" evidence="6">
    <location>
        <begin position="338"/>
        <end position="356"/>
    </location>
</feature>
<keyword evidence="5 6" id="KW-0472">Membrane</keyword>
<organism evidence="8 9">
    <name type="scientific">Paenibacillus plantiphilus</name>
    <dbReference type="NCBI Taxonomy" id="2905650"/>
    <lineage>
        <taxon>Bacteria</taxon>
        <taxon>Bacillati</taxon>
        <taxon>Bacillota</taxon>
        <taxon>Bacilli</taxon>
        <taxon>Bacillales</taxon>
        <taxon>Paenibacillaceae</taxon>
        <taxon>Paenibacillus</taxon>
    </lineage>
</organism>
<dbReference type="Pfam" id="PF12698">
    <property type="entry name" value="ABC2_membrane_3"/>
    <property type="match status" value="1"/>
</dbReference>
<dbReference type="Proteomes" id="UP000838686">
    <property type="component" value="Unassembled WGS sequence"/>
</dbReference>
<dbReference type="PANTHER" id="PTHR30294">
    <property type="entry name" value="MEMBRANE COMPONENT OF ABC TRANSPORTER YHHJ-RELATED"/>
    <property type="match status" value="1"/>
</dbReference>
<protein>
    <recommendedName>
        <fullName evidence="7">ABC-2 type transporter transmembrane domain-containing protein</fullName>
    </recommendedName>
</protein>
<reference evidence="8" key="1">
    <citation type="submission" date="2022-01" db="EMBL/GenBank/DDBJ databases">
        <authorList>
            <person name="Criscuolo A."/>
        </authorList>
    </citation>
    <scope>NUCLEOTIDE SEQUENCE</scope>
    <source>
        <strain evidence="8">CIP111893</strain>
    </source>
</reference>
<gene>
    <name evidence="8" type="primary">yhaP</name>
    <name evidence="8" type="ORF">PAECIP111893_02808</name>
</gene>
<keyword evidence="2" id="KW-1003">Cell membrane</keyword>
<evidence type="ECO:0000256" key="5">
    <source>
        <dbReference type="ARBA" id="ARBA00023136"/>
    </source>
</evidence>
<feature type="transmembrane region" description="Helical" evidence="6">
    <location>
        <begin position="368"/>
        <end position="389"/>
    </location>
</feature>
<feature type="transmembrane region" description="Helical" evidence="6">
    <location>
        <begin position="211"/>
        <end position="232"/>
    </location>
</feature>
<dbReference type="InterPro" id="IPR013525">
    <property type="entry name" value="ABC2_TM"/>
</dbReference>
<keyword evidence="3 6" id="KW-0812">Transmembrane</keyword>
<evidence type="ECO:0000256" key="6">
    <source>
        <dbReference type="SAM" id="Phobius"/>
    </source>
</evidence>
<comment type="caution">
    <text evidence="8">The sequence shown here is derived from an EMBL/GenBank/DDBJ whole genome shotgun (WGS) entry which is preliminary data.</text>
</comment>
<name>A0ABN8GK44_9BACL</name>
<keyword evidence="4 6" id="KW-1133">Transmembrane helix</keyword>
<sequence length="444" mass="48452">MNNSFWTVVGFTAKNKLRGKAFVITTLIIALVLCIGANLPYLITKFSGEDEPTLIGYLDSREVAGNAQLSSNIEIATMLQSNYAAQKDPDLKLVPIADEGSATANEQALKKAIKDEKIDGYIEFAASENSSFPKVIYKSEDLMDMGTSNSLSDALKEVKIAIQLRGSGLTEEQQDQLSLPVTIETIQISTTEGAGSIGDGKSNTQQGMDMGLVYIILTLLFMAIMITGQLIATEVTAEKSSRVMEVLITSVSPLKGMFGKIFGMFLVGLTQIIIFVAVLIGNIMLPHNADLLSGWNINLSEVDPMLLIFALIFYLTGYFLFATMFAAVGSIVSRTEDLAQALMPITLLSLAGYYICMFGGIANPNAMFVKVMSYIPFFSPYVMLVRVGLENPPLWQVGMSILILLITIAIVGWLAAKIYRAGVLMYGKRPTIKELRKAMRAYKV</sequence>
<dbReference type="PANTHER" id="PTHR30294:SF29">
    <property type="entry name" value="MULTIDRUG ABC TRANSPORTER PERMEASE YBHS-RELATED"/>
    <property type="match status" value="1"/>
</dbReference>
<feature type="transmembrane region" description="Helical" evidence="6">
    <location>
        <begin position="395"/>
        <end position="416"/>
    </location>
</feature>
<dbReference type="RefSeq" id="WP_236343113.1">
    <property type="nucleotide sequence ID" value="NZ_CAKMMF010000014.1"/>
</dbReference>
<feature type="transmembrane region" description="Helical" evidence="6">
    <location>
        <begin position="20"/>
        <end position="43"/>
    </location>
</feature>
<feature type="transmembrane region" description="Helical" evidence="6">
    <location>
        <begin position="306"/>
        <end position="332"/>
    </location>
</feature>
<keyword evidence="9" id="KW-1185">Reference proteome</keyword>
<accession>A0ABN8GK44</accession>
<comment type="subcellular location">
    <subcellularLocation>
        <location evidence="1">Cell membrane</location>
        <topology evidence="1">Multi-pass membrane protein</topology>
    </subcellularLocation>
</comment>
<evidence type="ECO:0000259" key="7">
    <source>
        <dbReference type="Pfam" id="PF12698"/>
    </source>
</evidence>
<dbReference type="InterPro" id="IPR051449">
    <property type="entry name" value="ABC-2_transporter_component"/>
</dbReference>